<dbReference type="Gene3D" id="3.90.1570.10">
    <property type="entry name" value="tt1808, chain A"/>
    <property type="match status" value="1"/>
</dbReference>
<dbReference type="OrthoDB" id="9808428at2"/>
<gene>
    <name evidence="3" type="ORF">CHH67_06890</name>
</gene>
<name>A0A268EZD9_9BACL</name>
<dbReference type="PANTHER" id="PTHR34107">
    <property type="entry name" value="SLL0198 PROTEIN-RELATED"/>
    <property type="match status" value="1"/>
</dbReference>
<dbReference type="SUPFAM" id="SSF143120">
    <property type="entry name" value="YefM-like"/>
    <property type="match status" value="1"/>
</dbReference>
<evidence type="ECO:0000313" key="3">
    <source>
        <dbReference type="EMBL" id="PAD78480.1"/>
    </source>
</evidence>
<dbReference type="InterPro" id="IPR036165">
    <property type="entry name" value="YefM-like_sf"/>
</dbReference>
<dbReference type="PANTHER" id="PTHR34107:SF4">
    <property type="entry name" value="SLL1222 PROTEIN"/>
    <property type="match status" value="1"/>
</dbReference>
<dbReference type="CDD" id="cd06260">
    <property type="entry name" value="DUF820-like"/>
    <property type="match status" value="1"/>
</dbReference>
<reference evidence="3 4" key="1">
    <citation type="submission" date="2017-07" db="EMBL/GenBank/DDBJ databases">
        <title>Isolation and whole genome analysis of endospore-forming bacteria from heroin.</title>
        <authorList>
            <person name="Kalinowski J."/>
            <person name="Ahrens B."/>
            <person name="Al-Dilaimi A."/>
            <person name="Winkler A."/>
            <person name="Wibberg D."/>
            <person name="Schleenbecker U."/>
            <person name="Ruckert C."/>
            <person name="Wolfel R."/>
            <person name="Grass G."/>
        </authorList>
    </citation>
    <scope>NUCLEOTIDE SEQUENCE [LARGE SCALE GENOMIC DNA]</scope>
    <source>
        <strain evidence="3 4">7537-G1</strain>
    </source>
</reference>
<protein>
    <submittedName>
        <fullName evidence="3">Prevent-host-death protein</fullName>
    </submittedName>
</protein>
<proteinExistence type="inferred from homology"/>
<dbReference type="InterPro" id="IPR006442">
    <property type="entry name" value="Antitoxin_Phd/YefM"/>
</dbReference>
<dbReference type="SUPFAM" id="SSF52980">
    <property type="entry name" value="Restriction endonuclease-like"/>
    <property type="match status" value="1"/>
</dbReference>
<evidence type="ECO:0000313" key="4">
    <source>
        <dbReference type="Proteomes" id="UP000215596"/>
    </source>
</evidence>
<comment type="similarity">
    <text evidence="1">Belongs to the phD/YefM antitoxin family.</text>
</comment>
<dbReference type="Pfam" id="PF02604">
    <property type="entry name" value="PhdYeFM_antitox"/>
    <property type="match status" value="1"/>
</dbReference>
<dbReference type="RefSeq" id="WP_095264341.1">
    <property type="nucleotide sequence ID" value="NZ_NPBY01000021.1"/>
</dbReference>
<feature type="domain" description="Putative restriction endonuclease" evidence="2">
    <location>
        <begin position="66"/>
        <end position="237"/>
    </location>
</feature>
<dbReference type="InterPro" id="IPR011335">
    <property type="entry name" value="Restrct_endonuc-II-like"/>
</dbReference>
<dbReference type="Gene3D" id="3.40.1620.10">
    <property type="entry name" value="YefM-like domain"/>
    <property type="match status" value="1"/>
</dbReference>
<dbReference type="Pfam" id="PF05685">
    <property type="entry name" value="Uma2"/>
    <property type="match status" value="1"/>
</dbReference>
<dbReference type="AlphaFoldDB" id="A0A268EZD9"/>
<evidence type="ECO:0000259" key="2">
    <source>
        <dbReference type="Pfam" id="PF05685"/>
    </source>
</evidence>
<dbReference type="NCBIfam" id="TIGR01552">
    <property type="entry name" value="phd_fam"/>
    <property type="match status" value="1"/>
</dbReference>
<dbReference type="InterPro" id="IPR008538">
    <property type="entry name" value="Uma2"/>
</dbReference>
<comment type="caution">
    <text evidence="3">The sequence shown here is derived from an EMBL/GenBank/DDBJ whole genome shotgun (WGS) entry which is preliminary data.</text>
</comment>
<sequence length="242" mass="27590">MRVPSTDMQNNFGKYLKFAEANEEIIVTRNGRDVARLTAYTETDELVLREGAVKYSADKNDRVTYEEFLELTEASEQRYELIDGVVYNLASLSYKHQHAVLVLLGTFYNWFKGKSCTPLTSPFDITLKKEEDNICVVQPDLVVICDKDQIDEKGKYKGTPDLTIEVLSPSTRSRDMIPKLDLYRQCGVMEYWVVDPIKAQVIVYSLSDGDISDVSYYAQGRDPYAESQLYPGLQVSIQDLFA</sequence>
<dbReference type="InterPro" id="IPR012296">
    <property type="entry name" value="Nuclease_put_TT1808"/>
</dbReference>
<dbReference type="Proteomes" id="UP000215596">
    <property type="component" value="Unassembled WGS sequence"/>
</dbReference>
<dbReference type="EMBL" id="NPBY01000021">
    <property type="protein sequence ID" value="PAD78480.1"/>
    <property type="molecule type" value="Genomic_DNA"/>
</dbReference>
<organism evidence="3 4">
    <name type="scientific">Paenibacillus campinasensis</name>
    <dbReference type="NCBI Taxonomy" id="66347"/>
    <lineage>
        <taxon>Bacteria</taxon>
        <taxon>Bacillati</taxon>
        <taxon>Bacillota</taxon>
        <taxon>Bacilli</taxon>
        <taxon>Bacillales</taxon>
        <taxon>Paenibacillaceae</taxon>
        <taxon>Paenibacillus</taxon>
    </lineage>
</organism>
<accession>A0A268EZD9</accession>
<evidence type="ECO:0000256" key="1">
    <source>
        <dbReference type="ARBA" id="ARBA00009981"/>
    </source>
</evidence>